<feature type="transmembrane region" description="Helical" evidence="6">
    <location>
        <begin position="30"/>
        <end position="50"/>
    </location>
</feature>
<evidence type="ECO:0000259" key="7">
    <source>
        <dbReference type="Pfam" id="PF00892"/>
    </source>
</evidence>
<evidence type="ECO:0000256" key="2">
    <source>
        <dbReference type="ARBA" id="ARBA00007362"/>
    </source>
</evidence>
<keyword evidence="9" id="KW-1185">Reference proteome</keyword>
<comment type="similarity">
    <text evidence="2">Belongs to the EamA transporter family.</text>
</comment>
<feature type="transmembrane region" description="Helical" evidence="6">
    <location>
        <begin position="125"/>
        <end position="145"/>
    </location>
</feature>
<accession>A0ABP9ZYV5</accession>
<evidence type="ECO:0000313" key="9">
    <source>
        <dbReference type="Proteomes" id="UP001481413"/>
    </source>
</evidence>
<sequence length="287" mass="30308">MSIVFLFVSALCWTLFDFARKKLVASETPLALTVAFNVGAIPLYCLAFFLSAEPDSLTLVNDISDLNLSYWIPSFIAAGLAALAAVGFITALKLGDIARVIPVLALTPVISTLAAGWLLGESLNLSQWLAMSVTVIAIAGAQGGLHHVRGKPFLLMLLVCLGWGTGIVFDKQALSHSGPFFHGIVQTVLGSLLLLAYALVSSTSVRVQGGVPRLLPALVVFVAAVVFQWFALSGLDAGIVETVKRSVGIIGALLGGLLLFKEAITKSQVLWCLVILACIPVILQPEV</sequence>
<dbReference type="PANTHER" id="PTHR32322">
    <property type="entry name" value="INNER MEMBRANE TRANSPORTER"/>
    <property type="match status" value="1"/>
</dbReference>
<keyword evidence="3 6" id="KW-0812">Transmembrane</keyword>
<keyword evidence="4 6" id="KW-1133">Transmembrane helix</keyword>
<protein>
    <recommendedName>
        <fullName evidence="7">EamA domain-containing protein</fullName>
    </recommendedName>
</protein>
<evidence type="ECO:0000256" key="6">
    <source>
        <dbReference type="SAM" id="Phobius"/>
    </source>
</evidence>
<feature type="transmembrane region" description="Helical" evidence="6">
    <location>
        <begin position="70"/>
        <end position="92"/>
    </location>
</feature>
<dbReference type="Proteomes" id="UP001481413">
    <property type="component" value="Unassembled WGS sequence"/>
</dbReference>
<dbReference type="RefSeq" id="WP_353294199.1">
    <property type="nucleotide sequence ID" value="NZ_BAABWH010000003.1"/>
</dbReference>
<name>A0ABP9ZYV5_9GAMM</name>
<dbReference type="Pfam" id="PF00892">
    <property type="entry name" value="EamA"/>
    <property type="match status" value="2"/>
</dbReference>
<feature type="transmembrane region" description="Helical" evidence="6">
    <location>
        <begin position="181"/>
        <end position="200"/>
    </location>
</feature>
<evidence type="ECO:0000256" key="4">
    <source>
        <dbReference type="ARBA" id="ARBA00022989"/>
    </source>
</evidence>
<reference evidence="8 9" key="1">
    <citation type="submission" date="2024-04" db="EMBL/GenBank/DDBJ databases">
        <title>Draft genome sequence of Thalassolituus maritimus NBRC 116585.</title>
        <authorList>
            <person name="Miyakawa T."/>
            <person name="Kusuya Y."/>
            <person name="Miura T."/>
        </authorList>
    </citation>
    <scope>NUCLEOTIDE SEQUENCE [LARGE SCALE GENOMIC DNA]</scope>
    <source>
        <strain evidence="8 9">5NW40-0001</strain>
    </source>
</reference>
<dbReference type="SUPFAM" id="SSF103481">
    <property type="entry name" value="Multidrug resistance efflux transporter EmrE"/>
    <property type="match status" value="2"/>
</dbReference>
<feature type="transmembrane region" description="Helical" evidence="6">
    <location>
        <begin position="212"/>
        <end position="231"/>
    </location>
</feature>
<dbReference type="InterPro" id="IPR000620">
    <property type="entry name" value="EamA_dom"/>
</dbReference>
<evidence type="ECO:0000256" key="3">
    <source>
        <dbReference type="ARBA" id="ARBA00022692"/>
    </source>
</evidence>
<dbReference type="InterPro" id="IPR050638">
    <property type="entry name" value="AA-Vitamin_Transporters"/>
</dbReference>
<dbReference type="InterPro" id="IPR037185">
    <property type="entry name" value="EmrE-like"/>
</dbReference>
<evidence type="ECO:0000256" key="5">
    <source>
        <dbReference type="ARBA" id="ARBA00023136"/>
    </source>
</evidence>
<gene>
    <name evidence="8" type="ORF">NBRC116585_13850</name>
</gene>
<comment type="caution">
    <text evidence="8">The sequence shown here is derived from an EMBL/GenBank/DDBJ whole genome shotgun (WGS) entry which is preliminary data.</text>
</comment>
<feature type="domain" description="EamA" evidence="7">
    <location>
        <begin position="153"/>
        <end position="281"/>
    </location>
</feature>
<organism evidence="8 9">
    <name type="scientific">Thalassolituus maritimus</name>
    <dbReference type="NCBI Taxonomy" id="484498"/>
    <lineage>
        <taxon>Bacteria</taxon>
        <taxon>Pseudomonadati</taxon>
        <taxon>Pseudomonadota</taxon>
        <taxon>Gammaproteobacteria</taxon>
        <taxon>Oceanospirillales</taxon>
        <taxon>Oceanospirillaceae</taxon>
        <taxon>Thalassolituus</taxon>
    </lineage>
</organism>
<dbReference type="PANTHER" id="PTHR32322:SF2">
    <property type="entry name" value="EAMA DOMAIN-CONTAINING PROTEIN"/>
    <property type="match status" value="1"/>
</dbReference>
<feature type="transmembrane region" description="Helical" evidence="6">
    <location>
        <begin position="243"/>
        <end position="260"/>
    </location>
</feature>
<feature type="transmembrane region" description="Helical" evidence="6">
    <location>
        <begin position="267"/>
        <end position="283"/>
    </location>
</feature>
<dbReference type="Gene3D" id="1.10.3730.20">
    <property type="match status" value="2"/>
</dbReference>
<feature type="transmembrane region" description="Helical" evidence="6">
    <location>
        <begin position="152"/>
        <end position="169"/>
    </location>
</feature>
<feature type="domain" description="EamA" evidence="7">
    <location>
        <begin position="2"/>
        <end position="139"/>
    </location>
</feature>
<evidence type="ECO:0000256" key="1">
    <source>
        <dbReference type="ARBA" id="ARBA00004141"/>
    </source>
</evidence>
<dbReference type="EMBL" id="BAABWH010000003">
    <property type="protein sequence ID" value="GAA6145267.1"/>
    <property type="molecule type" value="Genomic_DNA"/>
</dbReference>
<feature type="transmembrane region" description="Helical" evidence="6">
    <location>
        <begin position="99"/>
        <end position="119"/>
    </location>
</feature>
<keyword evidence="5 6" id="KW-0472">Membrane</keyword>
<evidence type="ECO:0000313" key="8">
    <source>
        <dbReference type="EMBL" id="GAA6145267.1"/>
    </source>
</evidence>
<comment type="subcellular location">
    <subcellularLocation>
        <location evidence="1">Membrane</location>
        <topology evidence="1">Multi-pass membrane protein</topology>
    </subcellularLocation>
</comment>
<proteinExistence type="inferred from homology"/>